<feature type="active site" description="Charge relay system; for autoendoproteolytic cleavage activity" evidence="12">
    <location>
        <position position="95"/>
    </location>
</feature>
<dbReference type="HAMAP" id="MF_00662">
    <property type="entry name" value="PS_decarb_PSD_B_type1"/>
    <property type="match status" value="1"/>
</dbReference>
<evidence type="ECO:0000313" key="13">
    <source>
        <dbReference type="EMBL" id="TCW33261.1"/>
    </source>
</evidence>
<dbReference type="Pfam" id="PF02666">
    <property type="entry name" value="PS_Dcarbxylase"/>
    <property type="match status" value="1"/>
</dbReference>
<evidence type="ECO:0000313" key="14">
    <source>
        <dbReference type="Proteomes" id="UP000295247"/>
    </source>
</evidence>
<keyword evidence="3 12" id="KW-0444">Lipid biosynthesis</keyword>
<dbReference type="InterPro" id="IPR033178">
    <property type="entry name" value="PSD_type1_pro"/>
</dbReference>
<dbReference type="EMBL" id="SMDC01000015">
    <property type="protein sequence ID" value="TCW33261.1"/>
    <property type="molecule type" value="Genomic_DNA"/>
</dbReference>
<keyword evidence="4 12" id="KW-0210">Decarboxylase</keyword>
<feature type="chain" id="PRO_5023523695" description="Phosphatidylserine decarboxylase beta chain" evidence="12">
    <location>
        <begin position="1"/>
        <end position="256"/>
    </location>
</feature>
<evidence type="ECO:0000256" key="8">
    <source>
        <dbReference type="ARBA" id="ARBA00023209"/>
    </source>
</evidence>
<comment type="similarity">
    <text evidence="12">Belongs to the phosphatidylserine decarboxylase family. PSD-B subfamily. Prokaryotic type I sub-subfamily.</text>
</comment>
<dbReference type="Proteomes" id="UP000295247">
    <property type="component" value="Unassembled WGS sequence"/>
</dbReference>
<dbReference type="GO" id="GO:0004609">
    <property type="term" value="F:phosphatidylserine decarboxylase activity"/>
    <property type="evidence" value="ECO:0007669"/>
    <property type="project" value="UniProtKB-UniRule"/>
</dbReference>
<comment type="cofactor">
    <cofactor evidence="12">
        <name>pyruvate</name>
        <dbReference type="ChEBI" id="CHEBI:15361"/>
    </cofactor>
    <text evidence="12">Binds 1 pyruvoyl group covalently per subunit.</text>
</comment>
<evidence type="ECO:0000256" key="5">
    <source>
        <dbReference type="ARBA" id="ARBA00023098"/>
    </source>
</evidence>
<name>A0A4R4A5D9_MARGR</name>
<comment type="subcellular location">
    <subcellularLocation>
        <location evidence="12">Cell membrane</location>
        <topology evidence="12">Peripheral membrane protein</topology>
    </subcellularLocation>
</comment>
<feature type="active site" description="Schiff-base intermediate with substrate; via pyruvic acid; for decarboxylase activity" evidence="12">
    <location>
        <position position="257"/>
    </location>
</feature>
<dbReference type="GO" id="GO:0006646">
    <property type="term" value="P:phosphatidylethanolamine biosynthetic process"/>
    <property type="evidence" value="ECO:0007669"/>
    <property type="project" value="UniProtKB-UniRule"/>
</dbReference>
<feature type="modified residue" description="Pyruvic acid (Ser); by autocatalysis" evidence="12">
    <location>
        <position position="257"/>
    </location>
</feature>
<feature type="active site" description="Charge relay system; for autoendoproteolytic cleavage activity" evidence="12">
    <location>
        <position position="152"/>
    </location>
</feature>
<dbReference type="EC" id="4.1.1.65" evidence="12"/>
<evidence type="ECO:0000256" key="1">
    <source>
        <dbReference type="ARBA" id="ARBA00005189"/>
    </source>
</evidence>
<feature type="chain" id="PRO_5023523696" description="Phosphatidylserine decarboxylase alpha chain" evidence="12">
    <location>
        <begin position="257"/>
        <end position="291"/>
    </location>
</feature>
<evidence type="ECO:0000256" key="12">
    <source>
        <dbReference type="HAMAP-Rule" id="MF_00662"/>
    </source>
</evidence>
<feature type="active site" description="Charge relay system; for autoendoproteolytic cleavage activity" evidence="12">
    <location>
        <position position="257"/>
    </location>
</feature>
<comment type="catalytic activity">
    <reaction evidence="12">
        <text>a 1,2-diacyl-sn-glycero-3-phospho-L-serine + H(+) = a 1,2-diacyl-sn-glycero-3-phosphoethanolamine + CO2</text>
        <dbReference type="Rhea" id="RHEA:20828"/>
        <dbReference type="ChEBI" id="CHEBI:15378"/>
        <dbReference type="ChEBI" id="CHEBI:16526"/>
        <dbReference type="ChEBI" id="CHEBI:57262"/>
        <dbReference type="ChEBI" id="CHEBI:64612"/>
        <dbReference type="EC" id="4.1.1.65"/>
    </reaction>
</comment>
<proteinExistence type="inferred from homology"/>
<accession>A0A4R4A5D9</accession>
<keyword evidence="2 12" id="KW-1003">Cell membrane</keyword>
<keyword evidence="10 12" id="KW-1208">Phospholipid metabolism</keyword>
<dbReference type="UniPathway" id="UPA00558">
    <property type="reaction ID" value="UER00616"/>
</dbReference>
<dbReference type="PANTHER" id="PTHR10067:SF6">
    <property type="entry name" value="PHOSPHATIDYLSERINE DECARBOXYLASE PROENZYME, MITOCHONDRIAL"/>
    <property type="match status" value="1"/>
</dbReference>
<evidence type="ECO:0000256" key="2">
    <source>
        <dbReference type="ARBA" id="ARBA00022475"/>
    </source>
</evidence>
<evidence type="ECO:0000256" key="7">
    <source>
        <dbReference type="ARBA" id="ARBA00023145"/>
    </source>
</evidence>
<evidence type="ECO:0000256" key="9">
    <source>
        <dbReference type="ARBA" id="ARBA00023239"/>
    </source>
</evidence>
<dbReference type="PANTHER" id="PTHR10067">
    <property type="entry name" value="PHOSPHATIDYLSERINE DECARBOXYLASE"/>
    <property type="match status" value="1"/>
</dbReference>
<evidence type="ECO:0000256" key="6">
    <source>
        <dbReference type="ARBA" id="ARBA00023136"/>
    </source>
</evidence>
<comment type="pathway">
    <text evidence="12">Phospholipid metabolism; phosphatidylethanolamine biosynthesis; phosphatidylethanolamine from CDP-diacylglycerol: step 2/2.</text>
</comment>
<keyword evidence="6 12" id="KW-0472">Membrane</keyword>
<evidence type="ECO:0000256" key="11">
    <source>
        <dbReference type="ARBA" id="ARBA00023317"/>
    </source>
</evidence>
<comment type="function">
    <text evidence="12">Catalyzes the formation of phosphatidylethanolamine (PtdEtn) from phosphatidylserine (PtdSer).</text>
</comment>
<comment type="PTM">
    <text evidence="12">Is synthesized initially as an inactive proenzyme. Formation of the active enzyme involves a self-maturation process in which the active site pyruvoyl group is generated from an internal serine residue via an autocatalytic post-translational modification. Two non-identical subunits are generated from the proenzyme in this reaction, and the pyruvate is formed at the N-terminus of the alpha chain, which is derived from the carboxyl end of the proenzyme. The autoendoproteolytic cleavage occurs by a canonical serine protease mechanism, in which the side chain hydroxyl group of the serine supplies its oxygen atom to form the C-terminus of the beta chain, while the remainder of the serine residue undergoes an oxidative deamination to produce ammonia and the pyruvoyl prosthetic group on the alpha chain. During this reaction, the Ser that is part of the protease active site of the proenzyme becomes the pyruvoyl prosthetic group, which constitutes an essential element of the active site of the mature decarboxylase.</text>
</comment>
<comment type="subunit">
    <text evidence="12">Heterodimer of a large membrane-associated beta subunit and a small pyruvoyl-containing alpha subunit.</text>
</comment>
<keyword evidence="5 12" id="KW-0443">Lipid metabolism</keyword>
<dbReference type="InterPro" id="IPR033177">
    <property type="entry name" value="PSD-B"/>
</dbReference>
<evidence type="ECO:0000256" key="4">
    <source>
        <dbReference type="ARBA" id="ARBA00022793"/>
    </source>
</evidence>
<comment type="pathway">
    <text evidence="1">Lipid metabolism.</text>
</comment>
<comment type="caution">
    <text evidence="13">The sequence shown here is derived from an EMBL/GenBank/DDBJ whole genome shotgun (WGS) entry which is preliminary data.</text>
</comment>
<keyword evidence="8 12" id="KW-0594">Phospholipid biosynthesis</keyword>
<dbReference type="GO" id="GO:0005886">
    <property type="term" value="C:plasma membrane"/>
    <property type="evidence" value="ECO:0007669"/>
    <property type="project" value="UniProtKB-SubCell"/>
</dbReference>
<sequence>MTRSDWGERLFVALQYLLPQRLLSELMHRLSRLRWRPLKRLLIHGFARHYRIDMQQAAEPDIDAYPHFNAFFTRALRAEARPLDPDPRALLCPVDGAISQIGRIENGRLIQAKGQDYAVDTLLGLDPGAPHPFEGGHFVTIYLSPRDYHRIHMPLAGRLLEMTHVPGALFSVNAATANRVPGLFARNERLVTRFETAAGELAQVLVGAIFVGGIETVWSGVVTPPHRLGPPNRLDYREAAPVELARGAEMGRFNLGSTVVVLLPRGRVDWETGLAPGQTVRLGQRLGTLAD</sequence>
<dbReference type="InterPro" id="IPR003817">
    <property type="entry name" value="PS_Dcarbxylase"/>
</dbReference>
<evidence type="ECO:0000256" key="10">
    <source>
        <dbReference type="ARBA" id="ARBA00023264"/>
    </source>
</evidence>
<feature type="site" description="Cleavage (non-hydrolytic); by autocatalysis" evidence="12">
    <location>
        <begin position="256"/>
        <end position="257"/>
    </location>
</feature>
<organism evidence="13 14">
    <name type="scientific">Marichromatium gracile</name>
    <name type="common">Chromatium gracile</name>
    <dbReference type="NCBI Taxonomy" id="1048"/>
    <lineage>
        <taxon>Bacteria</taxon>
        <taxon>Pseudomonadati</taxon>
        <taxon>Pseudomonadota</taxon>
        <taxon>Gammaproteobacteria</taxon>
        <taxon>Chromatiales</taxon>
        <taxon>Chromatiaceae</taxon>
        <taxon>Marichromatium</taxon>
    </lineage>
</organism>
<keyword evidence="11 12" id="KW-0670">Pyruvate</keyword>
<dbReference type="AlphaFoldDB" id="A0A4R4A5D9"/>
<keyword evidence="9 12" id="KW-0456">Lyase</keyword>
<dbReference type="NCBIfam" id="TIGR00163">
    <property type="entry name" value="PS_decarb"/>
    <property type="match status" value="1"/>
</dbReference>
<gene>
    <name evidence="12" type="primary">psd</name>
    <name evidence="13" type="ORF">EDC29_11511</name>
</gene>
<reference evidence="13 14" key="1">
    <citation type="submission" date="2019-03" db="EMBL/GenBank/DDBJ databases">
        <title>Genomic Encyclopedia of Type Strains, Phase IV (KMG-IV): sequencing the most valuable type-strain genomes for metagenomic binning, comparative biology and taxonomic classification.</title>
        <authorList>
            <person name="Goeker M."/>
        </authorList>
    </citation>
    <scope>NUCLEOTIDE SEQUENCE [LARGE SCALE GENOMIC DNA]</scope>
    <source>
        <strain evidence="13 14">DSM 203</strain>
    </source>
</reference>
<evidence type="ECO:0000256" key="3">
    <source>
        <dbReference type="ARBA" id="ARBA00022516"/>
    </source>
</evidence>
<protein>
    <recommendedName>
        <fullName evidence="12">Phosphatidylserine decarboxylase proenzyme</fullName>
        <ecNumber evidence="12">4.1.1.65</ecNumber>
    </recommendedName>
    <component>
        <recommendedName>
            <fullName evidence="12">Phosphatidylserine decarboxylase alpha chain</fullName>
        </recommendedName>
    </component>
    <component>
        <recommendedName>
            <fullName evidence="12">Phosphatidylserine decarboxylase beta chain</fullName>
        </recommendedName>
    </component>
</protein>
<dbReference type="RefSeq" id="WP_132230572.1">
    <property type="nucleotide sequence ID" value="NZ_NRRH01000034.1"/>
</dbReference>
<keyword evidence="7 12" id="KW-0865">Zymogen</keyword>